<dbReference type="InterPro" id="IPR036388">
    <property type="entry name" value="WH-like_DNA-bd_sf"/>
</dbReference>
<name>A0A3L7J6B4_9MICO</name>
<dbReference type="GO" id="GO:0005524">
    <property type="term" value="F:ATP binding"/>
    <property type="evidence" value="ECO:0007669"/>
    <property type="project" value="UniProtKB-KW"/>
</dbReference>
<dbReference type="Pfam" id="PF02661">
    <property type="entry name" value="Fic"/>
    <property type="match status" value="1"/>
</dbReference>
<evidence type="ECO:0000259" key="3">
    <source>
        <dbReference type="PROSITE" id="PS51459"/>
    </source>
</evidence>
<dbReference type="CDD" id="cd00090">
    <property type="entry name" value="HTH_ARSR"/>
    <property type="match status" value="1"/>
</dbReference>
<feature type="domain" description="Fido" evidence="3">
    <location>
        <begin position="123"/>
        <end position="270"/>
    </location>
</feature>
<dbReference type="OrthoDB" id="9813719at2"/>
<comment type="caution">
    <text evidence="4">The sequence shown here is derived from an EMBL/GenBank/DDBJ whole genome shotgun (WGS) entry which is preliminary data.</text>
</comment>
<protein>
    <submittedName>
        <fullName evidence="4">Fic family protein</fullName>
    </submittedName>
</protein>
<dbReference type="PANTHER" id="PTHR13504:SF38">
    <property type="entry name" value="FIDO DOMAIN-CONTAINING PROTEIN"/>
    <property type="match status" value="1"/>
</dbReference>
<dbReference type="InterPro" id="IPR036597">
    <property type="entry name" value="Fido-like_dom_sf"/>
</dbReference>
<evidence type="ECO:0000256" key="1">
    <source>
        <dbReference type="PIRSR" id="PIRSR640198-1"/>
    </source>
</evidence>
<dbReference type="PANTHER" id="PTHR13504">
    <property type="entry name" value="FIDO DOMAIN-CONTAINING PROTEIN DDB_G0283145"/>
    <property type="match status" value="1"/>
</dbReference>
<dbReference type="InterPro" id="IPR036390">
    <property type="entry name" value="WH_DNA-bd_sf"/>
</dbReference>
<feature type="binding site" evidence="2">
    <location>
        <begin position="211"/>
        <end position="218"/>
    </location>
    <ligand>
        <name>ATP</name>
        <dbReference type="ChEBI" id="CHEBI:30616"/>
    </ligand>
</feature>
<evidence type="ECO:0000256" key="2">
    <source>
        <dbReference type="PIRSR" id="PIRSR640198-2"/>
    </source>
</evidence>
<evidence type="ECO:0000313" key="4">
    <source>
        <dbReference type="EMBL" id="RLQ86183.1"/>
    </source>
</evidence>
<keyword evidence="2" id="KW-0067">ATP-binding</keyword>
<feature type="active site" evidence="1">
    <location>
        <position position="207"/>
    </location>
</feature>
<dbReference type="SUPFAM" id="SSF140931">
    <property type="entry name" value="Fic-like"/>
    <property type="match status" value="1"/>
</dbReference>
<dbReference type="AlphaFoldDB" id="A0A3L7J6B4"/>
<dbReference type="Gene3D" id="1.10.3290.10">
    <property type="entry name" value="Fido-like domain"/>
    <property type="match status" value="1"/>
</dbReference>
<accession>A0A3L7J6B4</accession>
<dbReference type="PROSITE" id="PS51459">
    <property type="entry name" value="FIDO"/>
    <property type="match status" value="1"/>
</dbReference>
<dbReference type="Proteomes" id="UP000282460">
    <property type="component" value="Unassembled WGS sequence"/>
</dbReference>
<gene>
    <name evidence="4" type="ORF">D9V28_04940</name>
</gene>
<evidence type="ECO:0000313" key="5">
    <source>
        <dbReference type="Proteomes" id="UP000282460"/>
    </source>
</evidence>
<keyword evidence="5" id="KW-1185">Reference proteome</keyword>
<dbReference type="Gene3D" id="1.10.10.10">
    <property type="entry name" value="Winged helix-like DNA-binding domain superfamily/Winged helix DNA-binding domain"/>
    <property type="match status" value="1"/>
</dbReference>
<proteinExistence type="predicted"/>
<dbReference type="RefSeq" id="WP_121658542.1">
    <property type="nucleotide sequence ID" value="NZ_BMEK01000001.1"/>
</dbReference>
<reference evidence="4 5" key="1">
    <citation type="submission" date="2018-10" db="EMBL/GenBank/DDBJ databases">
        <authorList>
            <person name="Li J."/>
        </authorList>
    </citation>
    <scope>NUCLEOTIDE SEQUENCE [LARGE SCALE GENOMIC DNA]</scope>
    <source>
        <strain evidence="4 5">ZD1-4</strain>
    </source>
</reference>
<keyword evidence="2" id="KW-0547">Nucleotide-binding</keyword>
<dbReference type="SUPFAM" id="SSF46785">
    <property type="entry name" value="Winged helix' DNA-binding domain"/>
    <property type="match status" value="1"/>
</dbReference>
<organism evidence="4 5">
    <name type="scientific">Mycetocola zhadangensis</name>
    <dbReference type="NCBI Taxonomy" id="1164595"/>
    <lineage>
        <taxon>Bacteria</taxon>
        <taxon>Bacillati</taxon>
        <taxon>Actinomycetota</taxon>
        <taxon>Actinomycetes</taxon>
        <taxon>Micrococcales</taxon>
        <taxon>Microbacteriaceae</taxon>
        <taxon>Mycetocola</taxon>
    </lineage>
</organism>
<dbReference type="EMBL" id="RCWJ01000001">
    <property type="protein sequence ID" value="RLQ86183.1"/>
    <property type="molecule type" value="Genomic_DNA"/>
</dbReference>
<dbReference type="InterPro" id="IPR040198">
    <property type="entry name" value="Fido_containing"/>
</dbReference>
<dbReference type="Pfam" id="PF12840">
    <property type="entry name" value="HTH_20"/>
    <property type="match status" value="1"/>
</dbReference>
<dbReference type="InterPro" id="IPR003812">
    <property type="entry name" value="Fido"/>
</dbReference>
<dbReference type="InterPro" id="IPR011991">
    <property type="entry name" value="ArsR-like_HTH"/>
</dbReference>
<sequence length="395" mass="41682">MSWRAVKYEILEWRRPGLPAVLYEAAIPALIGDLTPELSPDIAALAEGASFELVRLDAELAGNAAVQSLTPLVEAISSSRIEGVVATAGAVLAVELTGVGESDARAVAANRRATLMASNLPTIGGGGMQSVHAELVNGIADENPGEYRSRPVWIGRPGSSPATADFVPPASERIAGATKDLAGFTNRVGIPALTLTAIAHAQYETVHPHGDGNGRVGRALVHPLFRTRGLTRTTVTPLAAGILADPRGYVSALEAYRSGDVEQIVRFFAESILRGVHIARTLRRELTDAQAGLRSRVHARGSSGVWHVLDLLARQPVVTAELLAAHMGIAPTNAYRHLNQLAEAGVITPKHVPRAGTTWVAEDVLTLIDGLIPERRAGHTSPALSNAGARNERQA</sequence>